<evidence type="ECO:0000313" key="2">
    <source>
        <dbReference type="EMBL" id="QJB03990.1"/>
    </source>
</evidence>
<proteinExistence type="predicted"/>
<organism evidence="2">
    <name type="scientific">viral metagenome</name>
    <dbReference type="NCBI Taxonomy" id="1070528"/>
    <lineage>
        <taxon>unclassified sequences</taxon>
        <taxon>metagenomes</taxon>
        <taxon>organismal metagenomes</taxon>
    </lineage>
</organism>
<dbReference type="AlphaFoldDB" id="A0A6M3MCX0"/>
<accession>A0A6M3MCX0</accession>
<evidence type="ECO:0000313" key="1">
    <source>
        <dbReference type="EMBL" id="QJB00001.1"/>
    </source>
</evidence>
<dbReference type="EMBL" id="MT143868">
    <property type="protein sequence ID" value="QJB03990.1"/>
    <property type="molecule type" value="Genomic_DNA"/>
</dbReference>
<sequence length="412" mass="46540">MRLLFLGDRMWGRSAYSKVIYNLSTRLLKEGHKVAHIPMTRSLKGGPFSQNGILIYPSGLDPFSQDVAVEHYLHYNADMLITVKEPWVFSTLHKEAINFVPMAIIDHSPVSASITSRLHTAFKVIAVSRFGQNELKKNKIESTYIPHGVPDVYRPLSEVRRIACREMFSLDPDEFVVGIVAMNRSRKLISRQILGYKRFLELNPDVKSHLFLWTDVQPTRAMDEPSTGISDVGVSLLPEIMELGMGDAIKWPDRKNVSDGIPEWAGDNYVDGWDMVKLYNSLDVNMLCTGGEGAGLPYIEAAACGVSSICTDYAGAPEYVGPGLTVPAKEYVILNSPGTRYYLPDIDGMADALTKLYNTDRKKLKRKLTRHAERYSWDNIVKRYVNPFLDECEEELYPLYSSTGKKAWRKET</sequence>
<dbReference type="SUPFAM" id="SSF53756">
    <property type="entry name" value="UDP-Glycosyltransferase/glycogen phosphorylase"/>
    <property type="match status" value="1"/>
</dbReference>
<reference evidence="2" key="1">
    <citation type="submission" date="2020-03" db="EMBL/GenBank/DDBJ databases">
        <title>The deep terrestrial virosphere.</title>
        <authorList>
            <person name="Holmfeldt K."/>
            <person name="Nilsson E."/>
            <person name="Simone D."/>
            <person name="Lopez-Fernandez M."/>
            <person name="Wu X."/>
            <person name="de Brujin I."/>
            <person name="Lundin D."/>
            <person name="Andersson A."/>
            <person name="Bertilsson S."/>
            <person name="Dopson M."/>
        </authorList>
    </citation>
    <scope>NUCLEOTIDE SEQUENCE</scope>
    <source>
        <strain evidence="1">MM171A00736</strain>
        <strain evidence="2">MM171B00508</strain>
    </source>
</reference>
<keyword evidence="2" id="KW-0808">Transferase</keyword>
<name>A0A6M3MCX0_9ZZZZ</name>
<protein>
    <submittedName>
        <fullName evidence="2">Putative glycosyltransferase</fullName>
    </submittedName>
</protein>
<dbReference type="PANTHER" id="PTHR12526:SF572">
    <property type="entry name" value="BLL5144 PROTEIN"/>
    <property type="match status" value="1"/>
</dbReference>
<dbReference type="Pfam" id="PF13692">
    <property type="entry name" value="Glyco_trans_1_4"/>
    <property type="match status" value="1"/>
</dbReference>
<dbReference type="CDD" id="cd03801">
    <property type="entry name" value="GT4_PimA-like"/>
    <property type="match status" value="1"/>
</dbReference>
<dbReference type="Gene3D" id="3.40.50.2000">
    <property type="entry name" value="Glycogen Phosphorylase B"/>
    <property type="match status" value="1"/>
</dbReference>
<gene>
    <name evidence="1" type="ORF">MM171A00736_0016</name>
    <name evidence="2" type="ORF">MM171B00508_0005</name>
</gene>
<dbReference type="GO" id="GO:0016740">
    <property type="term" value="F:transferase activity"/>
    <property type="evidence" value="ECO:0007669"/>
    <property type="project" value="UniProtKB-KW"/>
</dbReference>
<dbReference type="PANTHER" id="PTHR12526">
    <property type="entry name" value="GLYCOSYLTRANSFERASE"/>
    <property type="match status" value="1"/>
</dbReference>
<dbReference type="EMBL" id="MT143677">
    <property type="protein sequence ID" value="QJB00001.1"/>
    <property type="molecule type" value="Genomic_DNA"/>
</dbReference>